<sequence length="333" mass="37595">MDNKRLGKALGIMRLAEEAAARPGGISLVQIVDTFGVTLRTAQRMSRALEEAFPMVQTRTDKERRKWWQLPDSRLLHMQGIRDSELSALEMGIRRAERDGAATEVAALTTLRNRLLGTMPPTFARRAEVDAEALLEARGHACRPGPRAQYSAHVLGVIDNALKGPFTMEIDYAGAQDSMPRSRAVEPYGVLFGMRGYLIAREIGNGRKYRHFRLDRIRRASLLQNSFMRDPEFDLGRHDAQAFGSFHSDDEYGPVEWRFAPSAADVARTFIFHPDQQIQDEADGSLTVRFTAAGWLEMAWHLYQWGDVVEVIAPPELRTLVEAHHRNDFPSLP</sequence>
<dbReference type="RefSeq" id="WP_036721129.1">
    <property type="nucleotide sequence ID" value="NZ_JRKS01000059.1"/>
</dbReference>
<evidence type="ECO:0000259" key="2">
    <source>
        <dbReference type="Pfam" id="PF25583"/>
    </source>
</evidence>
<proteinExistence type="predicted"/>
<dbReference type="Pfam" id="PF13280">
    <property type="entry name" value="WYL"/>
    <property type="match status" value="1"/>
</dbReference>
<gene>
    <name evidence="3" type="ORF">IC63_13965</name>
</gene>
<dbReference type="Pfam" id="PF25583">
    <property type="entry name" value="WCX"/>
    <property type="match status" value="1"/>
</dbReference>
<reference evidence="3 4" key="1">
    <citation type="submission" date="2014-09" db="EMBL/GenBank/DDBJ databases">
        <authorList>
            <person name="McGinnis J.M."/>
            <person name="Wolfgang W.J."/>
        </authorList>
    </citation>
    <scope>NUCLEOTIDE SEQUENCE [LARGE SCALE GENOMIC DNA]</scope>
    <source>
        <strain evidence="3 4">HAMBI 3106</strain>
    </source>
</reference>
<reference evidence="3 4" key="2">
    <citation type="submission" date="2014-10" db="EMBL/GenBank/DDBJ databases">
        <title>Paracoccus sanguinis sp. nov., isolated from clinical specimens of New York State patients.</title>
        <authorList>
            <person name="Mingle L.A."/>
            <person name="Cole J.A."/>
            <person name="Lapierre P."/>
            <person name="Musser K.A."/>
        </authorList>
    </citation>
    <scope>NUCLEOTIDE SEQUENCE [LARGE SCALE GENOMIC DNA]</scope>
    <source>
        <strain evidence="3 4">HAMBI 3106</strain>
    </source>
</reference>
<evidence type="ECO:0000313" key="4">
    <source>
        <dbReference type="Proteomes" id="UP000029917"/>
    </source>
</evidence>
<accession>A0A099EY91</accession>
<name>A0A099EY91_9RHOB</name>
<dbReference type="PROSITE" id="PS52050">
    <property type="entry name" value="WYL"/>
    <property type="match status" value="1"/>
</dbReference>
<dbReference type="InterPro" id="IPR026881">
    <property type="entry name" value="WYL_dom"/>
</dbReference>
<dbReference type="PANTHER" id="PTHR34580">
    <property type="match status" value="1"/>
</dbReference>
<feature type="domain" description="WCX" evidence="2">
    <location>
        <begin position="255"/>
        <end position="324"/>
    </location>
</feature>
<dbReference type="PANTHER" id="PTHR34580:SF1">
    <property type="entry name" value="PROTEIN PAFC"/>
    <property type="match status" value="1"/>
</dbReference>
<keyword evidence="4" id="KW-1185">Reference proteome</keyword>
<dbReference type="Proteomes" id="UP000029917">
    <property type="component" value="Unassembled WGS sequence"/>
</dbReference>
<dbReference type="STRING" id="690417.IC63_13965"/>
<evidence type="ECO:0000259" key="1">
    <source>
        <dbReference type="Pfam" id="PF13280"/>
    </source>
</evidence>
<evidence type="ECO:0000313" key="3">
    <source>
        <dbReference type="EMBL" id="KGJ02928.1"/>
    </source>
</evidence>
<dbReference type="AlphaFoldDB" id="A0A099EY91"/>
<dbReference type="InterPro" id="IPR057727">
    <property type="entry name" value="WCX_dom"/>
</dbReference>
<dbReference type="OrthoDB" id="7626446at2"/>
<protein>
    <submittedName>
        <fullName evidence="3">Uncharacterized protein</fullName>
    </submittedName>
</protein>
<comment type="caution">
    <text evidence="3">The sequence shown here is derived from an EMBL/GenBank/DDBJ whole genome shotgun (WGS) entry which is preliminary data.</text>
</comment>
<dbReference type="InterPro" id="IPR051534">
    <property type="entry name" value="CBASS_pafABC_assoc_protein"/>
</dbReference>
<dbReference type="EMBL" id="JRKS01000059">
    <property type="protein sequence ID" value="KGJ02928.1"/>
    <property type="molecule type" value="Genomic_DNA"/>
</dbReference>
<feature type="domain" description="WYL" evidence="1">
    <location>
        <begin position="154"/>
        <end position="220"/>
    </location>
</feature>
<organism evidence="3 4">
    <name type="scientific">Paracoccus sphaerophysae</name>
    <dbReference type="NCBI Taxonomy" id="690417"/>
    <lineage>
        <taxon>Bacteria</taxon>
        <taxon>Pseudomonadati</taxon>
        <taxon>Pseudomonadota</taxon>
        <taxon>Alphaproteobacteria</taxon>
        <taxon>Rhodobacterales</taxon>
        <taxon>Paracoccaceae</taxon>
        <taxon>Paracoccus</taxon>
    </lineage>
</organism>